<dbReference type="Proteomes" id="UP000823912">
    <property type="component" value="Unassembled WGS sequence"/>
</dbReference>
<dbReference type="PANTHER" id="PTHR43278:SF2">
    <property type="entry name" value="IRON-SULFUR FLAVOPROTEIN"/>
    <property type="match status" value="1"/>
</dbReference>
<reference evidence="4" key="1">
    <citation type="submission" date="2020-10" db="EMBL/GenBank/DDBJ databases">
        <authorList>
            <person name="Gilroy R."/>
        </authorList>
    </citation>
    <scope>NUCLEOTIDE SEQUENCE</scope>
    <source>
        <strain evidence="4">ChiSjej5B23-6657</strain>
    </source>
</reference>
<accession>A0A9D1EC46</accession>
<organism evidence="4 5">
    <name type="scientific">Candidatus Pullilachnospira gallistercoris</name>
    <dbReference type="NCBI Taxonomy" id="2840911"/>
    <lineage>
        <taxon>Bacteria</taxon>
        <taxon>Bacillati</taxon>
        <taxon>Bacillota</taxon>
        <taxon>Clostridia</taxon>
        <taxon>Lachnospirales</taxon>
        <taxon>Lachnospiraceae</taxon>
        <taxon>Lachnospiraceae incertae sedis</taxon>
        <taxon>Candidatus Pullilachnospira</taxon>
    </lineage>
</organism>
<sequence length="178" mass="20056">MKIVVLEGSPNKTGSYNMLADAFCRGAEESGHTIEIVDTAHADIHPCTGCIHCSYEGPCVQKDDVDGIRKKILEADMMVFVTPLYYYGMSAQLKTMIDRFCAFNSSIQRKHMKSALLTAAWNSDDWTFEALEAHYKTLVRYLNLQDMGTVLGYECGTPSMTQHSRFPQKAYDLGKHLR</sequence>
<keyword evidence="2" id="KW-0288">FMN</keyword>
<proteinExistence type="predicted"/>
<evidence type="ECO:0000313" key="5">
    <source>
        <dbReference type="Proteomes" id="UP000823912"/>
    </source>
</evidence>
<dbReference type="Pfam" id="PF03358">
    <property type="entry name" value="FMN_red"/>
    <property type="match status" value="1"/>
</dbReference>
<evidence type="ECO:0000256" key="2">
    <source>
        <dbReference type="ARBA" id="ARBA00022643"/>
    </source>
</evidence>
<dbReference type="Gene3D" id="3.40.50.360">
    <property type="match status" value="1"/>
</dbReference>
<dbReference type="InterPro" id="IPR005025">
    <property type="entry name" value="FMN_Rdtase-like_dom"/>
</dbReference>
<dbReference type="InterPro" id="IPR051796">
    <property type="entry name" value="ISF_SsuE-like"/>
</dbReference>
<comment type="caution">
    <text evidence="4">The sequence shown here is derived from an EMBL/GenBank/DDBJ whole genome shotgun (WGS) entry which is preliminary data.</text>
</comment>
<dbReference type="EMBL" id="DVHM01000192">
    <property type="protein sequence ID" value="HIR71891.1"/>
    <property type="molecule type" value="Genomic_DNA"/>
</dbReference>
<evidence type="ECO:0000256" key="1">
    <source>
        <dbReference type="ARBA" id="ARBA00022630"/>
    </source>
</evidence>
<evidence type="ECO:0000313" key="4">
    <source>
        <dbReference type="EMBL" id="HIR71891.1"/>
    </source>
</evidence>
<name>A0A9D1EC46_9FIRM</name>
<dbReference type="AlphaFoldDB" id="A0A9D1EC46"/>
<gene>
    <name evidence="4" type="ORF">IAA55_11520</name>
</gene>
<dbReference type="PANTHER" id="PTHR43278">
    <property type="entry name" value="NAD(P)H-DEPENDENT FMN-CONTAINING OXIDOREDUCTASE YWQN-RELATED"/>
    <property type="match status" value="1"/>
</dbReference>
<keyword evidence="1" id="KW-0285">Flavoprotein</keyword>
<dbReference type="InterPro" id="IPR029039">
    <property type="entry name" value="Flavoprotein-like_sf"/>
</dbReference>
<reference evidence="4" key="2">
    <citation type="journal article" date="2021" name="PeerJ">
        <title>Extensive microbial diversity within the chicken gut microbiome revealed by metagenomics and culture.</title>
        <authorList>
            <person name="Gilroy R."/>
            <person name="Ravi A."/>
            <person name="Getino M."/>
            <person name="Pursley I."/>
            <person name="Horton D.L."/>
            <person name="Alikhan N.F."/>
            <person name="Baker D."/>
            <person name="Gharbi K."/>
            <person name="Hall N."/>
            <person name="Watson M."/>
            <person name="Adriaenssens E.M."/>
            <person name="Foster-Nyarko E."/>
            <person name="Jarju S."/>
            <person name="Secka A."/>
            <person name="Antonio M."/>
            <person name="Oren A."/>
            <person name="Chaudhuri R.R."/>
            <person name="La Ragione R."/>
            <person name="Hildebrand F."/>
            <person name="Pallen M.J."/>
        </authorList>
    </citation>
    <scope>NUCLEOTIDE SEQUENCE</scope>
    <source>
        <strain evidence="4">ChiSjej5B23-6657</strain>
    </source>
</reference>
<evidence type="ECO:0000259" key="3">
    <source>
        <dbReference type="Pfam" id="PF03358"/>
    </source>
</evidence>
<feature type="domain" description="NADPH-dependent FMN reductase-like" evidence="3">
    <location>
        <begin position="1"/>
        <end position="147"/>
    </location>
</feature>
<dbReference type="GO" id="GO:0016491">
    <property type="term" value="F:oxidoreductase activity"/>
    <property type="evidence" value="ECO:0007669"/>
    <property type="project" value="InterPro"/>
</dbReference>
<protein>
    <submittedName>
        <fullName evidence="4">Flavodoxin family protein</fullName>
    </submittedName>
</protein>
<dbReference type="SUPFAM" id="SSF52218">
    <property type="entry name" value="Flavoproteins"/>
    <property type="match status" value="1"/>
</dbReference>